<keyword evidence="3" id="KW-0732">Signal</keyword>
<feature type="compositionally biased region" description="Polar residues" evidence="2">
    <location>
        <begin position="344"/>
        <end position="356"/>
    </location>
</feature>
<feature type="compositionally biased region" description="Low complexity" evidence="2">
    <location>
        <begin position="329"/>
        <end position="343"/>
    </location>
</feature>
<dbReference type="GO" id="GO:0000712">
    <property type="term" value="P:resolution of meiotic recombination intermediates"/>
    <property type="evidence" value="ECO:0007669"/>
    <property type="project" value="TreeGrafter"/>
</dbReference>
<evidence type="ECO:0000256" key="1">
    <source>
        <dbReference type="PROSITE-ProRule" id="PRU00023"/>
    </source>
</evidence>
<dbReference type="InterPro" id="IPR011015">
    <property type="entry name" value="LEM/LEM-like_dom_sf"/>
</dbReference>
<dbReference type="Pfam" id="PF03020">
    <property type="entry name" value="LEM"/>
    <property type="match status" value="1"/>
</dbReference>
<feature type="signal peptide" evidence="3">
    <location>
        <begin position="1"/>
        <end position="17"/>
    </location>
</feature>
<proteinExistence type="evidence at transcript level"/>
<accession>A0A6F9D750</accession>
<dbReference type="SMART" id="SM00248">
    <property type="entry name" value="ANK"/>
    <property type="match status" value="3"/>
</dbReference>
<dbReference type="GO" id="GO:0000724">
    <property type="term" value="P:double-strand break repair via homologous recombination"/>
    <property type="evidence" value="ECO:0007669"/>
    <property type="project" value="TreeGrafter"/>
</dbReference>
<dbReference type="GO" id="GO:0005654">
    <property type="term" value="C:nucleoplasm"/>
    <property type="evidence" value="ECO:0007669"/>
    <property type="project" value="TreeGrafter"/>
</dbReference>
<evidence type="ECO:0000313" key="5">
    <source>
        <dbReference type="EMBL" id="CAB3221700.1"/>
    </source>
</evidence>
<sequence length="949" mass="105889">MQMFCLVFCRNIFCCFCVFNGKLMMSAQVKSDKLFNAIQNSNFMLVKQLLEAGANPNRLLLNGITPFHLAVGADSTSSYKYVKLILQYSGNPNVFDTEGLTPLHIAAQWGKADCLQLLLQCGADPTIQDKEGRDTKYFAQDNKNCLIILDEFNESTNDPFSFEVQQINPARLKYQNYCDDCGKIKKGTPVNYNNNITLKTQIPGSKNEMSFSTPPSGRDQLISKQDTETSLISVGTLSPKVKKHNSKVKNEQDLPIIDCSSSSKFPTAKPSTGDRIYLDPGSFNAGIDVTSPDNCYLFVQSHKRPNNMEICDKTVSFSKQPSKSPQCISGLSKDSSSLKSPHSFTQSPSETRSPRNFITLEQRQHMLRGTKKEICKSSPVGLSSPVRCEQKTETTPRLLFNDVTNAPLYSSSKHELSKNNDSSFTFAESTVPLECSNEQTQISDTIGDTCGLKSLHEKTLNKNNQAVSALDVISAERCKQMLKATKLNVEKSSPSSQAKLLPKKTKETESPCNKKQQTIIPELSISDDSFFTFADSTLPLECSNDQTQIATMPSNVFEPEHHPEKFSMNKQSKVRERLQSTCHEDFTDALPESFDVSQISADDQIFVYSDSDGSTLIEHRCIPPKSYSPRSMEEVLSPPIKLSVSCDATFDVSSDSTMIYDWKSLLDDGHEVISGCQYDPDSEETVEIPKHIQVLTNDEIRQKLLGHGQRPGPISCARALYMKRLCLLERGIHLGQPTHEDALFSHELRSLLLGKPLPDSVIDDDHDVRSEFDNPTSGLKWRGGTTKDSFNYLLLDPRVTNKLPNRAKYLSETECLKVFSGAVFYVGKGKKSRPYAHFKEALKKSTTKASSKIQHIHDIWSANCGVISLHVFQNVMACEAFTREAAMIEALGLGHLTNSMRGKCYGDAADWDGPRVRRYGTYLVLKSMQILLLEGERQIRSNQISGKKT</sequence>
<organism evidence="5">
    <name type="scientific">Phallusia mammillata</name>
    <dbReference type="NCBI Taxonomy" id="59560"/>
    <lineage>
        <taxon>Eukaryota</taxon>
        <taxon>Metazoa</taxon>
        <taxon>Chordata</taxon>
        <taxon>Tunicata</taxon>
        <taxon>Ascidiacea</taxon>
        <taxon>Phlebobranchia</taxon>
        <taxon>Ascidiidae</taxon>
        <taxon>Phallusia</taxon>
    </lineage>
</organism>
<dbReference type="GO" id="GO:0005737">
    <property type="term" value="C:cytoplasm"/>
    <property type="evidence" value="ECO:0007669"/>
    <property type="project" value="TreeGrafter"/>
</dbReference>
<dbReference type="CDD" id="cd10454">
    <property type="entry name" value="GIY-YIG_COG3680_Meta"/>
    <property type="match status" value="1"/>
</dbReference>
<feature type="chain" id="PRO_5026059411" evidence="3">
    <location>
        <begin position="18"/>
        <end position="949"/>
    </location>
</feature>
<dbReference type="Gene3D" id="1.25.40.20">
    <property type="entry name" value="Ankyrin repeat-containing domain"/>
    <property type="match status" value="1"/>
</dbReference>
<dbReference type="PANTHER" id="PTHR46427">
    <property type="entry name" value="ANKYRIN REPEAT AND LEM DOMAIN-CONTAINING PROTEIN 1"/>
    <property type="match status" value="1"/>
</dbReference>
<dbReference type="EMBL" id="LR782913">
    <property type="protein sequence ID" value="CAB3221700.1"/>
    <property type="molecule type" value="mRNA"/>
</dbReference>
<dbReference type="PANTHER" id="PTHR46427:SF1">
    <property type="entry name" value="ANKYRIN REPEAT AND LEM DOMAIN-CONTAINING PROTEIN 1"/>
    <property type="match status" value="1"/>
</dbReference>
<feature type="region of interest" description="Disordered" evidence="2">
    <location>
        <begin position="317"/>
        <end position="356"/>
    </location>
</feature>
<keyword evidence="1" id="KW-0040">ANK repeat</keyword>
<feature type="compositionally biased region" description="Polar residues" evidence="2">
    <location>
        <begin position="317"/>
        <end position="327"/>
    </location>
</feature>
<name>A0A6F9D750_9ASCI</name>
<gene>
    <name evidence="5" type="primary">Ankle1</name>
</gene>
<feature type="domain" description="LEM" evidence="4">
    <location>
        <begin position="693"/>
        <end position="728"/>
    </location>
</feature>
<dbReference type="Gene3D" id="1.10.720.40">
    <property type="match status" value="1"/>
</dbReference>
<dbReference type="Pfam" id="PF22945">
    <property type="entry name" value="LEM-3_GIY-YIG"/>
    <property type="match status" value="1"/>
</dbReference>
<evidence type="ECO:0000256" key="3">
    <source>
        <dbReference type="SAM" id="SignalP"/>
    </source>
</evidence>
<dbReference type="AlphaFoldDB" id="A0A6F9D750"/>
<dbReference type="InterPro" id="IPR002110">
    <property type="entry name" value="Ankyrin_rpt"/>
</dbReference>
<dbReference type="Pfam" id="PF12796">
    <property type="entry name" value="Ank_2"/>
    <property type="match status" value="1"/>
</dbReference>
<dbReference type="PROSITE" id="PS50088">
    <property type="entry name" value="ANK_REPEAT"/>
    <property type="match status" value="2"/>
</dbReference>
<feature type="region of interest" description="Disordered" evidence="2">
    <location>
        <begin position="489"/>
        <end position="513"/>
    </location>
</feature>
<reference evidence="5" key="1">
    <citation type="submission" date="2020-04" db="EMBL/GenBank/DDBJ databases">
        <authorList>
            <person name="Neveu A P."/>
        </authorList>
    </citation>
    <scope>NUCLEOTIDE SEQUENCE</scope>
    <source>
        <tissue evidence="5">Whole embryo</tissue>
    </source>
</reference>
<dbReference type="InterPro" id="IPR034998">
    <property type="entry name" value="ANKLE1"/>
</dbReference>
<feature type="repeat" description="ANK" evidence="1">
    <location>
        <begin position="62"/>
        <end position="97"/>
    </location>
</feature>
<dbReference type="SUPFAM" id="SSF48403">
    <property type="entry name" value="Ankyrin repeat"/>
    <property type="match status" value="1"/>
</dbReference>
<feature type="repeat" description="ANK" evidence="1">
    <location>
        <begin position="98"/>
        <end position="130"/>
    </location>
</feature>
<evidence type="ECO:0000256" key="2">
    <source>
        <dbReference type="SAM" id="MobiDB-lite"/>
    </source>
</evidence>
<dbReference type="InterPro" id="IPR003887">
    <property type="entry name" value="LEM_dom"/>
</dbReference>
<dbReference type="InterPro" id="IPR036770">
    <property type="entry name" value="Ankyrin_rpt-contain_sf"/>
</dbReference>
<evidence type="ECO:0000259" key="4">
    <source>
        <dbReference type="Pfam" id="PF03020"/>
    </source>
</evidence>
<dbReference type="PROSITE" id="PS50297">
    <property type="entry name" value="ANK_REP_REGION"/>
    <property type="match status" value="1"/>
</dbReference>
<dbReference type="SUPFAM" id="SSF63451">
    <property type="entry name" value="LEM domain"/>
    <property type="match status" value="1"/>
</dbReference>
<protein>
    <submittedName>
        <fullName evidence="5">Ankyrin repeat and LEM domain-containing protein 1-like</fullName>
    </submittedName>
</protein>
<dbReference type="GO" id="GO:0004520">
    <property type="term" value="F:DNA endonuclease activity"/>
    <property type="evidence" value="ECO:0007669"/>
    <property type="project" value="TreeGrafter"/>
</dbReference>